<accession>A0A0K1JR31</accession>
<dbReference type="SMART" id="SM01012">
    <property type="entry name" value="ANTAR"/>
    <property type="match status" value="1"/>
</dbReference>
<proteinExistence type="predicted"/>
<dbReference type="InterPro" id="IPR003018">
    <property type="entry name" value="GAF"/>
</dbReference>
<reference evidence="4 5" key="1">
    <citation type="submission" date="2015-03" db="EMBL/GenBank/DDBJ databases">
        <title>Luteipulveratus halotolerans sp. nov., a novel actinobacterium (Dermacoccaceae) from Sarawak, Malaysia.</title>
        <authorList>
            <person name="Juboi H."/>
            <person name="Basik A."/>
            <person name="Shamsul S.S."/>
            <person name="Arnold P."/>
            <person name="Schmitt E.K."/>
            <person name="Sanglier J.-J."/>
            <person name="Yeo T."/>
        </authorList>
    </citation>
    <scope>NUCLEOTIDE SEQUENCE [LARGE SCALE GENOMIC DNA]</scope>
    <source>
        <strain evidence="4 5">MN07-A0370</strain>
    </source>
</reference>
<evidence type="ECO:0000256" key="1">
    <source>
        <dbReference type="ARBA" id="ARBA00023015"/>
    </source>
</evidence>
<protein>
    <recommendedName>
        <fullName evidence="3">ANTAR domain-containing protein</fullName>
    </recommendedName>
</protein>
<evidence type="ECO:0000313" key="4">
    <source>
        <dbReference type="EMBL" id="AKU19179.1"/>
    </source>
</evidence>
<dbReference type="PATRIC" id="fig|571913.6.peg.4396"/>
<keyword evidence="5" id="KW-1185">Reference proteome</keyword>
<dbReference type="AlphaFoldDB" id="A0A0K1JR31"/>
<gene>
    <name evidence="4" type="ORF">VV02_21710</name>
</gene>
<dbReference type="EMBL" id="CP011112">
    <property type="protein sequence ID" value="AKU19179.1"/>
    <property type="molecule type" value="Genomic_DNA"/>
</dbReference>
<organism evidence="4 5">
    <name type="scientific">Luteipulveratus mongoliensis</name>
    <dbReference type="NCBI Taxonomy" id="571913"/>
    <lineage>
        <taxon>Bacteria</taxon>
        <taxon>Bacillati</taxon>
        <taxon>Actinomycetota</taxon>
        <taxon>Actinomycetes</taxon>
        <taxon>Micrococcales</taxon>
        <taxon>Dermacoccaceae</taxon>
        <taxon>Luteipulveratus</taxon>
    </lineage>
</organism>
<evidence type="ECO:0000259" key="3">
    <source>
        <dbReference type="SMART" id="SM01012"/>
    </source>
</evidence>
<dbReference type="KEGG" id="lmoi:VV02_21710"/>
<dbReference type="STRING" id="571913.VV02_21710"/>
<evidence type="ECO:0000256" key="2">
    <source>
        <dbReference type="ARBA" id="ARBA00023163"/>
    </source>
</evidence>
<keyword evidence="2" id="KW-0804">Transcription</keyword>
<dbReference type="Pfam" id="PF03861">
    <property type="entry name" value="ANTAR"/>
    <property type="match status" value="1"/>
</dbReference>
<dbReference type="Proteomes" id="UP000066480">
    <property type="component" value="Chromosome"/>
</dbReference>
<dbReference type="InterPro" id="IPR036388">
    <property type="entry name" value="WH-like_DNA-bd_sf"/>
</dbReference>
<dbReference type="Pfam" id="PF13185">
    <property type="entry name" value="GAF_2"/>
    <property type="match status" value="1"/>
</dbReference>
<sequence length="222" mass="23405">MAGSAAAEAPLAVLCGGCPSLLQVSGAAISVSTPTGARDTLCASDATIAHIEHTEFTLGEGPGHQAYSTGRPVLIPDLAAHPAVNWPFLAAQLADEPISAIFAFPLQYGQLRTGTLTLYRTTSGGLTPDQLRMALQIVDLATALLIGPPDGQDGYGPDDWWSLPQARTRVHQATGMVMAEFAIPADQALARLRGHAFATGRLVDQVAADLVERRLYPRELAR</sequence>
<dbReference type="InterPro" id="IPR029016">
    <property type="entry name" value="GAF-like_dom_sf"/>
</dbReference>
<dbReference type="Gene3D" id="3.30.450.40">
    <property type="match status" value="1"/>
</dbReference>
<dbReference type="SUPFAM" id="SSF55781">
    <property type="entry name" value="GAF domain-like"/>
    <property type="match status" value="1"/>
</dbReference>
<dbReference type="Gene3D" id="1.10.10.10">
    <property type="entry name" value="Winged helix-like DNA-binding domain superfamily/Winged helix DNA-binding domain"/>
    <property type="match status" value="1"/>
</dbReference>
<evidence type="ECO:0000313" key="5">
    <source>
        <dbReference type="Proteomes" id="UP000066480"/>
    </source>
</evidence>
<feature type="domain" description="ANTAR" evidence="3">
    <location>
        <begin position="136"/>
        <end position="211"/>
    </location>
</feature>
<keyword evidence="1" id="KW-0805">Transcription regulation</keyword>
<dbReference type="InterPro" id="IPR005561">
    <property type="entry name" value="ANTAR"/>
</dbReference>
<name>A0A0K1JR31_9MICO</name>
<dbReference type="GO" id="GO:0003723">
    <property type="term" value="F:RNA binding"/>
    <property type="evidence" value="ECO:0007669"/>
    <property type="project" value="InterPro"/>
</dbReference>